<dbReference type="RefSeq" id="WP_390253721.1">
    <property type="nucleotide sequence ID" value="NZ_JBHSDT010000008.1"/>
</dbReference>
<dbReference type="EMBL" id="JBHSDT010000008">
    <property type="protein sequence ID" value="MFC4404767.1"/>
    <property type="molecule type" value="Genomic_DNA"/>
</dbReference>
<feature type="transmembrane region" description="Helical" evidence="1">
    <location>
        <begin position="21"/>
        <end position="41"/>
    </location>
</feature>
<feature type="transmembrane region" description="Helical" evidence="1">
    <location>
        <begin position="305"/>
        <end position="327"/>
    </location>
</feature>
<evidence type="ECO:0008006" key="4">
    <source>
        <dbReference type="Google" id="ProtNLM"/>
    </source>
</evidence>
<keyword evidence="1" id="KW-0472">Membrane</keyword>
<feature type="transmembrane region" description="Helical" evidence="1">
    <location>
        <begin position="339"/>
        <end position="361"/>
    </location>
</feature>
<reference evidence="3" key="1">
    <citation type="journal article" date="2019" name="Int. J. Syst. Evol. Microbiol.">
        <title>The Global Catalogue of Microorganisms (GCM) 10K type strain sequencing project: providing services to taxonomists for standard genome sequencing and annotation.</title>
        <authorList>
            <consortium name="The Broad Institute Genomics Platform"/>
            <consortium name="The Broad Institute Genome Sequencing Center for Infectious Disease"/>
            <person name="Wu L."/>
            <person name="Ma J."/>
        </authorList>
    </citation>
    <scope>NUCLEOTIDE SEQUENCE [LARGE SCALE GENOMIC DNA]</scope>
    <source>
        <strain evidence="3">CCUG 37865</strain>
    </source>
</reference>
<name>A0ABV8WZG8_9BACI</name>
<dbReference type="PANTHER" id="PTHR39177:SF1">
    <property type="entry name" value="ABC TRANSPORTER PERMEASE YTRC-RELATED"/>
    <property type="match status" value="1"/>
</dbReference>
<feature type="transmembrane region" description="Helical" evidence="1">
    <location>
        <begin position="182"/>
        <end position="201"/>
    </location>
</feature>
<evidence type="ECO:0000313" key="3">
    <source>
        <dbReference type="Proteomes" id="UP001595882"/>
    </source>
</evidence>
<feature type="transmembrane region" description="Helical" evidence="1">
    <location>
        <begin position="240"/>
        <end position="260"/>
    </location>
</feature>
<protein>
    <recommendedName>
        <fullName evidence="4">ABC-2 type transport system permease protein</fullName>
    </recommendedName>
</protein>
<dbReference type="PANTHER" id="PTHR39177">
    <property type="entry name" value="ABC TRANSPORTER PERMEASE YTRC-RELATED"/>
    <property type="match status" value="1"/>
</dbReference>
<dbReference type="InterPro" id="IPR053046">
    <property type="entry name" value="ABC-5_transporter"/>
</dbReference>
<comment type="caution">
    <text evidence="2">The sequence shown here is derived from an EMBL/GenBank/DDBJ whole genome shotgun (WGS) entry which is preliminary data.</text>
</comment>
<organism evidence="2 3">
    <name type="scientific">Gracilibacillus xinjiangensis</name>
    <dbReference type="NCBI Taxonomy" id="1193282"/>
    <lineage>
        <taxon>Bacteria</taxon>
        <taxon>Bacillati</taxon>
        <taxon>Bacillota</taxon>
        <taxon>Bacilli</taxon>
        <taxon>Bacillales</taxon>
        <taxon>Bacillaceae</taxon>
        <taxon>Gracilibacillus</taxon>
    </lineage>
</organism>
<feature type="transmembrane region" description="Helical" evidence="1">
    <location>
        <begin position="151"/>
        <end position="175"/>
    </location>
</feature>
<feature type="transmembrane region" description="Helical" evidence="1">
    <location>
        <begin position="68"/>
        <end position="87"/>
    </location>
</feature>
<gene>
    <name evidence="2" type="ORF">ACFOY7_16985</name>
</gene>
<keyword evidence="1" id="KW-1133">Transmembrane helix</keyword>
<dbReference type="Proteomes" id="UP001595882">
    <property type="component" value="Unassembled WGS sequence"/>
</dbReference>
<keyword evidence="1" id="KW-0812">Transmembrane</keyword>
<keyword evidence="3" id="KW-1185">Reference proteome</keyword>
<sequence length="661" mass="76946">MQSKTFYFKKEILKQSFRTTGWIGIAYFLALTFILPMQIIMELSRDREEYGYNYLDNIEKLIDINTPLQLITILIVPIAAGIFAFRYMQVKGSADFIHSLPLTRNRLFQHHFFMGYAMVIMPIAVTGIILYVMSNSMNLIQIYNNEDILEWIWFTLIITSLMYTFTVLIGGITGISAVQGMLSYILLIFPVGIVFLIFYNLEMLLEGFSAGYLWEENVTSLSPIVHTVFTMTEPNEFNSLTIWIYAILTVICYVAALILYRIRPVESATQTLLFYFLKPIFKFGVTFCFMLLFGTYFGLVQQQHIGWVTFGYLFGALIGYILAEMLIQKTWRVFGEWKGFVVYIGFSLLVLASLVFDWFGYESRVPDAEKVASIQILDNLSYDSSQSTDMEELPKIEDPELIKLITQFHQEIIDNGVSRTNRDWNEDSRDLYFDYYLENGNHIKRSYFISSVKKYEEYLKPIFENVAFKKSNMAWLFNENIKVNKMSIYSRYKNGNIDVNSGLKSEILDALREDYLEATYEEIIHTEDSMIDIEIQLDANGYGYQYLNIPRSYTNTLELFQNEGFGDLISLTEQEVVMIAIKNEESSFEYLGEVPYSEESDLEDVFITEDQMEIEQLVKLEENYDYEGNWTIAAFGPTRDNYITSFSIKEDQLPEFVLQTN</sequence>
<evidence type="ECO:0000313" key="2">
    <source>
        <dbReference type="EMBL" id="MFC4404767.1"/>
    </source>
</evidence>
<feature type="transmembrane region" description="Helical" evidence="1">
    <location>
        <begin position="108"/>
        <end position="131"/>
    </location>
</feature>
<accession>A0ABV8WZG8</accession>
<proteinExistence type="predicted"/>
<evidence type="ECO:0000256" key="1">
    <source>
        <dbReference type="SAM" id="Phobius"/>
    </source>
</evidence>
<feature type="transmembrane region" description="Helical" evidence="1">
    <location>
        <begin position="272"/>
        <end position="299"/>
    </location>
</feature>